<accession>A0A2H1WEP9</accession>
<gene>
    <name evidence="1" type="ORF">SFRICE_018389</name>
</gene>
<reference evidence="1" key="1">
    <citation type="submission" date="2016-07" db="EMBL/GenBank/DDBJ databases">
        <authorList>
            <person name="Bretaudeau A."/>
        </authorList>
    </citation>
    <scope>NUCLEOTIDE SEQUENCE</scope>
    <source>
        <strain evidence="1">Rice</strain>
        <tissue evidence="1">Whole body</tissue>
    </source>
</reference>
<protein>
    <submittedName>
        <fullName evidence="1">SFRICE_018389</fullName>
    </submittedName>
</protein>
<organism evidence="1">
    <name type="scientific">Spodoptera frugiperda</name>
    <name type="common">Fall armyworm</name>
    <dbReference type="NCBI Taxonomy" id="7108"/>
    <lineage>
        <taxon>Eukaryota</taxon>
        <taxon>Metazoa</taxon>
        <taxon>Ecdysozoa</taxon>
        <taxon>Arthropoda</taxon>
        <taxon>Hexapoda</taxon>
        <taxon>Insecta</taxon>
        <taxon>Pterygota</taxon>
        <taxon>Neoptera</taxon>
        <taxon>Endopterygota</taxon>
        <taxon>Lepidoptera</taxon>
        <taxon>Glossata</taxon>
        <taxon>Ditrysia</taxon>
        <taxon>Noctuoidea</taxon>
        <taxon>Noctuidae</taxon>
        <taxon>Amphipyrinae</taxon>
        <taxon>Spodoptera</taxon>
    </lineage>
</organism>
<proteinExistence type="predicted"/>
<dbReference type="EMBL" id="ODYU01008178">
    <property type="protein sequence ID" value="SOQ51560.1"/>
    <property type="molecule type" value="Genomic_DNA"/>
</dbReference>
<dbReference type="AlphaFoldDB" id="A0A2H1WEP9"/>
<name>A0A2H1WEP9_SPOFR</name>
<evidence type="ECO:0000313" key="1">
    <source>
        <dbReference type="EMBL" id="SOQ51560.1"/>
    </source>
</evidence>
<sequence length="125" mass="14474">MMDAKEVLKPPLSSAFLTCLGQTLTWSLELCPVYGNRLTPYYMGLITQMVKIRLRVRLPDQPKSCPNCIIILRESSRKLWTNYTVLYMVGAAFVKPRVLQMHFGYRCPILRLLSCVVVYQHVSYK</sequence>